<dbReference type="AlphaFoldDB" id="A0A6I6MUT6"/>
<sequence length="178" mass="19389">MTRDPQDLIRRWPDGIEAIEVVATEKTSGVPTAVAGAVLFGGPGMVAGSILGRNEKRTVRVTYSDGRQDLKTVSAHECVELVKRHNQWLATKQEADRIAALTPEEQQAEAAAVEQSQERMTWCYLWTSLALLGLALAFRQNWTAWGAGVYFVLSALALLLPRLSDAAGRNAKGSKPEA</sequence>
<organism evidence="2 3">
    <name type="scientific">Terricaulis silvestris</name>
    <dbReference type="NCBI Taxonomy" id="2686094"/>
    <lineage>
        <taxon>Bacteria</taxon>
        <taxon>Pseudomonadati</taxon>
        <taxon>Pseudomonadota</taxon>
        <taxon>Alphaproteobacteria</taxon>
        <taxon>Caulobacterales</taxon>
        <taxon>Caulobacteraceae</taxon>
        <taxon>Terricaulis</taxon>
    </lineage>
</organism>
<evidence type="ECO:0000256" key="1">
    <source>
        <dbReference type="SAM" id="Phobius"/>
    </source>
</evidence>
<keyword evidence="1" id="KW-0472">Membrane</keyword>
<feature type="transmembrane region" description="Helical" evidence="1">
    <location>
        <begin position="121"/>
        <end position="138"/>
    </location>
</feature>
<feature type="transmembrane region" description="Helical" evidence="1">
    <location>
        <begin position="144"/>
        <end position="163"/>
    </location>
</feature>
<dbReference type="EMBL" id="CP047045">
    <property type="protein sequence ID" value="QGZ96517.1"/>
    <property type="molecule type" value="Genomic_DNA"/>
</dbReference>
<evidence type="ECO:0000313" key="2">
    <source>
        <dbReference type="EMBL" id="QGZ96517.1"/>
    </source>
</evidence>
<reference evidence="3" key="1">
    <citation type="submission" date="2019-12" db="EMBL/GenBank/DDBJ databases">
        <title>Complete genome of Terracaulis silvestris 0127_4.</title>
        <authorList>
            <person name="Vieira S."/>
            <person name="Riedel T."/>
            <person name="Sproer C."/>
            <person name="Pascual J."/>
            <person name="Boedeker C."/>
            <person name="Overmann J."/>
        </authorList>
    </citation>
    <scope>NUCLEOTIDE SEQUENCE [LARGE SCALE GENOMIC DNA]</scope>
    <source>
        <strain evidence="3">0127_4</strain>
    </source>
</reference>
<dbReference type="Proteomes" id="UP000431269">
    <property type="component" value="Chromosome"/>
</dbReference>
<keyword evidence="3" id="KW-1185">Reference proteome</keyword>
<evidence type="ECO:0000313" key="3">
    <source>
        <dbReference type="Proteomes" id="UP000431269"/>
    </source>
</evidence>
<keyword evidence="1" id="KW-1133">Transmembrane helix</keyword>
<accession>A0A6I6MUT6</accession>
<name>A0A6I6MUT6_9CAUL</name>
<gene>
    <name evidence="2" type="ORF">DSM104635_03377</name>
</gene>
<dbReference type="KEGG" id="tsv:DSM104635_03377"/>
<proteinExistence type="predicted"/>
<dbReference type="RefSeq" id="WP_158767300.1">
    <property type="nucleotide sequence ID" value="NZ_CP047045.1"/>
</dbReference>
<protein>
    <submittedName>
        <fullName evidence="2">Uncharacterized protein</fullName>
    </submittedName>
</protein>
<keyword evidence="1" id="KW-0812">Transmembrane</keyword>